<dbReference type="OrthoDB" id="74360at2759"/>
<protein>
    <submittedName>
        <fullName evidence="2">Uncharacterized protein</fullName>
    </submittedName>
</protein>
<dbReference type="InterPro" id="IPR036188">
    <property type="entry name" value="FAD/NAD-bd_sf"/>
</dbReference>
<keyword evidence="1" id="KW-0560">Oxidoreductase</keyword>
<accession>A0A2P7YJ95</accession>
<evidence type="ECO:0000313" key="3">
    <source>
        <dbReference type="Proteomes" id="UP000243723"/>
    </source>
</evidence>
<dbReference type="InterPro" id="IPR050982">
    <property type="entry name" value="Auxin_biosynth/cation_transpt"/>
</dbReference>
<dbReference type="Pfam" id="PF13738">
    <property type="entry name" value="Pyr_redox_3"/>
    <property type="match status" value="1"/>
</dbReference>
<organism evidence="2 3">
    <name type="scientific">Elsinoe australis</name>
    <dbReference type="NCBI Taxonomy" id="40998"/>
    <lineage>
        <taxon>Eukaryota</taxon>
        <taxon>Fungi</taxon>
        <taxon>Dikarya</taxon>
        <taxon>Ascomycota</taxon>
        <taxon>Pezizomycotina</taxon>
        <taxon>Dothideomycetes</taxon>
        <taxon>Dothideomycetidae</taxon>
        <taxon>Myriangiales</taxon>
        <taxon>Elsinoaceae</taxon>
        <taxon>Elsinoe</taxon>
    </lineage>
</organism>
<gene>
    <name evidence="2" type="ORF">B9Z65_5866</name>
</gene>
<dbReference type="GO" id="GO:0004497">
    <property type="term" value="F:monooxygenase activity"/>
    <property type="evidence" value="ECO:0007669"/>
    <property type="project" value="TreeGrafter"/>
</dbReference>
<evidence type="ECO:0000313" key="2">
    <source>
        <dbReference type="EMBL" id="PSK36051.1"/>
    </source>
</evidence>
<dbReference type="SUPFAM" id="SSF51905">
    <property type="entry name" value="FAD/NAD(P)-binding domain"/>
    <property type="match status" value="2"/>
</dbReference>
<sequence>MSIKYRTKTATFDQVPGELPKSRVPDDIDVEKLSTETVSRLPTLSEDDLTEGVVWRDLLSFTDYVRTFYSSKAISTEYAELSKVKIPDHYQPLSKYNNTVRLGDDISWVDIGFSFVTRGKLKAYNEGIASIIPDSASPYGWKIWMLRTWLENFDGYGHPDELQPKESNGATERRDSHTENPSYDVIIVGAGQAGLSCAGRMKALGCSYLVVEKNEQVGENWTKRYESLRWHTSKEYGNLPFDRTFLPDDDYMLTTKMIGSGFQRWVERFGIDVRLGTTVHDATWKEDSRIWEIHIAGPGGERVLNANNLVLACGAYANTPVSPVWPGRGKYKGVAMHSMDYRSAKSWAGHCGVVVGTANTGHDVAEDMVEAGFESVTMVQRGRTFVFPAEWLHAAQDKSYNMNMSAAEADRLGVTYPNKIMREMTNWNVFRAVDQSPERFDALEQAGFKLERKGDIYDNLYCRFGGHYVDIGTSARIAKGEIKMKGEAVKGWTEDGLRFEDGSEVKADLVVLCTGFDHDFRKAAKSIIGDVADQVDDYFGIDEEGEVRGAFKTAGHPALYYTGGDIRQCRFMTRFIALQIQAGVLGAPMRPYLQEPSWQVPAISADTRKTGD</sequence>
<comment type="caution">
    <text evidence="2">The sequence shown here is derived from an EMBL/GenBank/DDBJ whole genome shotgun (WGS) entry which is preliminary data.</text>
</comment>
<evidence type="ECO:0000256" key="1">
    <source>
        <dbReference type="ARBA" id="ARBA00023002"/>
    </source>
</evidence>
<dbReference type="Proteomes" id="UP000243723">
    <property type="component" value="Unassembled WGS sequence"/>
</dbReference>
<proteinExistence type="predicted"/>
<dbReference type="PANTHER" id="PTHR43539:SF68">
    <property type="entry name" value="FLAVIN-BINDING MONOOXYGENASE-LIKE PROTEIN (AFU_ORTHOLOGUE AFUA_4G09220)"/>
    <property type="match status" value="1"/>
</dbReference>
<reference evidence="2 3" key="1">
    <citation type="submission" date="2017-05" db="EMBL/GenBank/DDBJ databases">
        <title>Draft genome sequence of Elsinoe australis.</title>
        <authorList>
            <person name="Cheng Q."/>
        </authorList>
    </citation>
    <scope>NUCLEOTIDE SEQUENCE [LARGE SCALE GENOMIC DNA]</scope>
    <source>
        <strain evidence="2 3">NL1</strain>
    </source>
</reference>
<dbReference type="GO" id="GO:0050660">
    <property type="term" value="F:flavin adenine dinucleotide binding"/>
    <property type="evidence" value="ECO:0007669"/>
    <property type="project" value="TreeGrafter"/>
</dbReference>
<dbReference type="PANTHER" id="PTHR43539">
    <property type="entry name" value="FLAVIN-BINDING MONOOXYGENASE-LIKE PROTEIN (AFU_ORTHOLOGUE AFUA_4G09220)"/>
    <property type="match status" value="1"/>
</dbReference>
<name>A0A2P7YJ95_9PEZI</name>
<dbReference type="EMBL" id="NHZQ01000422">
    <property type="protein sequence ID" value="PSK36051.1"/>
    <property type="molecule type" value="Genomic_DNA"/>
</dbReference>
<dbReference type="Gene3D" id="3.50.50.60">
    <property type="entry name" value="FAD/NAD(P)-binding domain"/>
    <property type="match status" value="1"/>
</dbReference>
<dbReference type="AlphaFoldDB" id="A0A2P7YJ95"/>
<keyword evidence="3" id="KW-1185">Reference proteome</keyword>